<evidence type="ECO:0000256" key="4">
    <source>
        <dbReference type="ARBA" id="ARBA00022960"/>
    </source>
</evidence>
<reference evidence="12" key="1">
    <citation type="submission" date="2023-07" db="EMBL/GenBank/DDBJ databases">
        <title>Genome content predicts the carbon catabolic preferences of heterotrophic bacteria.</title>
        <authorList>
            <person name="Gralka M."/>
        </authorList>
    </citation>
    <scope>NUCLEOTIDE SEQUENCE</scope>
    <source>
        <strain evidence="12">I2M16</strain>
    </source>
</reference>
<feature type="active site" description="Acyl-ester intermediate" evidence="7">
    <location>
        <position position="53"/>
    </location>
</feature>
<protein>
    <submittedName>
        <fullName evidence="12">D-alanyl-D-alanine carboxypeptidase family protein</fullName>
        <ecNumber evidence="12">3.4.-.-</ecNumber>
    </submittedName>
</protein>
<dbReference type="PANTHER" id="PTHR21581">
    <property type="entry name" value="D-ALANYL-D-ALANINE CARBOXYPEPTIDASE"/>
    <property type="match status" value="1"/>
</dbReference>
<evidence type="ECO:0000313" key="13">
    <source>
        <dbReference type="Proteomes" id="UP001169862"/>
    </source>
</evidence>
<evidence type="ECO:0000256" key="10">
    <source>
        <dbReference type="SAM" id="SignalP"/>
    </source>
</evidence>
<evidence type="ECO:0000256" key="1">
    <source>
        <dbReference type="ARBA" id="ARBA00007164"/>
    </source>
</evidence>
<keyword evidence="2 10" id="KW-0732">Signal</keyword>
<dbReference type="PRINTS" id="PR00725">
    <property type="entry name" value="DADACBPTASE1"/>
</dbReference>
<dbReference type="RefSeq" id="WP_303551137.1">
    <property type="nucleotide sequence ID" value="NZ_JAUOPG010000008.1"/>
</dbReference>
<dbReference type="Pfam" id="PF00768">
    <property type="entry name" value="Peptidase_S11"/>
    <property type="match status" value="1"/>
</dbReference>
<feature type="domain" description="Peptidase S11 D-alanyl-D-alanine carboxypeptidase A N-terminal" evidence="11">
    <location>
        <begin position="26"/>
        <end position="246"/>
    </location>
</feature>
<evidence type="ECO:0000256" key="8">
    <source>
        <dbReference type="PIRSR" id="PIRSR618044-2"/>
    </source>
</evidence>
<dbReference type="SUPFAM" id="SSF56601">
    <property type="entry name" value="beta-lactamase/transpeptidase-like"/>
    <property type="match status" value="1"/>
</dbReference>
<keyword evidence="6" id="KW-0961">Cell wall biogenesis/degradation</keyword>
<dbReference type="InterPro" id="IPR018044">
    <property type="entry name" value="Peptidase_S11"/>
</dbReference>
<gene>
    <name evidence="12" type="ORF">Q4490_12840</name>
</gene>
<evidence type="ECO:0000256" key="5">
    <source>
        <dbReference type="ARBA" id="ARBA00022984"/>
    </source>
</evidence>
<name>A0AAW7XJH9_9GAMM</name>
<keyword evidence="12" id="KW-0121">Carboxypeptidase</keyword>
<dbReference type="GO" id="GO:0009002">
    <property type="term" value="F:serine-type D-Ala-D-Ala carboxypeptidase activity"/>
    <property type="evidence" value="ECO:0007669"/>
    <property type="project" value="InterPro"/>
</dbReference>
<dbReference type="InterPro" id="IPR012338">
    <property type="entry name" value="Beta-lactam/transpept-like"/>
</dbReference>
<dbReference type="Gene3D" id="3.40.710.10">
    <property type="entry name" value="DD-peptidase/beta-lactamase superfamily"/>
    <property type="match status" value="1"/>
</dbReference>
<dbReference type="EC" id="3.4.-.-" evidence="12"/>
<dbReference type="EMBL" id="JAUOPG010000008">
    <property type="protein sequence ID" value="MDO6454454.1"/>
    <property type="molecule type" value="Genomic_DNA"/>
</dbReference>
<dbReference type="Proteomes" id="UP001169862">
    <property type="component" value="Unassembled WGS sequence"/>
</dbReference>
<comment type="caution">
    <text evidence="12">The sequence shown here is derived from an EMBL/GenBank/DDBJ whole genome shotgun (WGS) entry which is preliminary data.</text>
</comment>
<evidence type="ECO:0000256" key="3">
    <source>
        <dbReference type="ARBA" id="ARBA00022801"/>
    </source>
</evidence>
<evidence type="ECO:0000256" key="2">
    <source>
        <dbReference type="ARBA" id="ARBA00022729"/>
    </source>
</evidence>
<evidence type="ECO:0000256" key="6">
    <source>
        <dbReference type="ARBA" id="ARBA00023316"/>
    </source>
</evidence>
<proteinExistence type="inferred from homology"/>
<keyword evidence="4" id="KW-0133">Cell shape</keyword>
<dbReference type="PANTHER" id="PTHR21581:SF6">
    <property type="entry name" value="TRAFFICKING PROTEIN PARTICLE COMPLEX SUBUNIT 12"/>
    <property type="match status" value="1"/>
</dbReference>
<evidence type="ECO:0000256" key="9">
    <source>
        <dbReference type="RuleBase" id="RU004016"/>
    </source>
</evidence>
<dbReference type="InterPro" id="IPR001967">
    <property type="entry name" value="Peptidase_S11_N"/>
</dbReference>
<dbReference type="GO" id="GO:0009252">
    <property type="term" value="P:peptidoglycan biosynthetic process"/>
    <property type="evidence" value="ECO:0007669"/>
    <property type="project" value="UniProtKB-KW"/>
</dbReference>
<dbReference type="GO" id="GO:0006508">
    <property type="term" value="P:proteolysis"/>
    <property type="evidence" value="ECO:0007669"/>
    <property type="project" value="InterPro"/>
</dbReference>
<organism evidence="12 13">
    <name type="scientific">Neptunomonas phycophila</name>
    <dbReference type="NCBI Taxonomy" id="1572645"/>
    <lineage>
        <taxon>Bacteria</taxon>
        <taxon>Pseudomonadati</taxon>
        <taxon>Pseudomonadota</taxon>
        <taxon>Gammaproteobacteria</taxon>
        <taxon>Oceanospirillales</taxon>
        <taxon>Oceanospirillaceae</taxon>
        <taxon>Neptunomonas</taxon>
    </lineage>
</organism>
<keyword evidence="5" id="KW-0573">Peptidoglycan synthesis</keyword>
<comment type="similarity">
    <text evidence="1 9">Belongs to the peptidase S11 family.</text>
</comment>
<keyword evidence="12" id="KW-0645">Protease</keyword>
<evidence type="ECO:0000256" key="7">
    <source>
        <dbReference type="PIRSR" id="PIRSR618044-1"/>
    </source>
</evidence>
<dbReference type="AlphaFoldDB" id="A0AAW7XJH9"/>
<evidence type="ECO:0000259" key="11">
    <source>
        <dbReference type="Pfam" id="PF00768"/>
    </source>
</evidence>
<evidence type="ECO:0000313" key="12">
    <source>
        <dbReference type="EMBL" id="MDO6454454.1"/>
    </source>
</evidence>
<accession>A0AAW7XJH9</accession>
<feature type="binding site" evidence="8">
    <location>
        <position position="215"/>
    </location>
    <ligand>
        <name>substrate</name>
    </ligand>
</feature>
<feature type="active site" description="Proton acceptor" evidence="7">
    <location>
        <position position="56"/>
    </location>
</feature>
<dbReference type="GO" id="GO:0071555">
    <property type="term" value="P:cell wall organization"/>
    <property type="evidence" value="ECO:0007669"/>
    <property type="project" value="UniProtKB-KW"/>
</dbReference>
<feature type="signal peptide" evidence="10">
    <location>
        <begin position="1"/>
        <end position="25"/>
    </location>
</feature>
<feature type="active site" evidence="7">
    <location>
        <position position="113"/>
    </location>
</feature>
<dbReference type="GO" id="GO:0008360">
    <property type="term" value="P:regulation of cell shape"/>
    <property type="evidence" value="ECO:0007669"/>
    <property type="project" value="UniProtKB-KW"/>
</dbReference>
<keyword evidence="3 12" id="KW-0378">Hydrolase</keyword>
<sequence length="298" mass="32437">MSRWIGVFSFLAGMASLWLTTNAHAITPYIIIDADSGAVMKESKADVPWYPASLTKLMTLYVTFEQLSKKKLSIASEMTASLKASQQPNKKLGLEKGEVISVEKAIYALSTISANDAAVVLAEHIAGSEKKFAGLMNKTAKAVGMQDTVFRNASGLPDAKQQTTARDMAILAQAIIKNYPQYYHVFANRALTHNGEELLSHNAFLYQYQGAEGFKTGYTCGSGYNLVASAKQGDVRLISVVLGAETPQKRLQLTTQLLNEGFELTPDAPGLMLVAFRRSVPLSAEPEYVIERPGCAQF</sequence>
<feature type="chain" id="PRO_5043465445" evidence="10">
    <location>
        <begin position="26"/>
        <end position="298"/>
    </location>
</feature>